<dbReference type="PANTHER" id="PTHR48207">
    <property type="entry name" value="SUCCINATE--HYDROXYMETHYLGLUTARATE COA-TRANSFERASE"/>
    <property type="match status" value="1"/>
</dbReference>
<dbReference type="InterPro" id="IPR044855">
    <property type="entry name" value="CoA-Trfase_III_dom3_sf"/>
</dbReference>
<dbReference type="Gene3D" id="3.30.1540.10">
    <property type="entry name" value="formyl-coa transferase, domain 3"/>
    <property type="match status" value="1"/>
</dbReference>
<dbReference type="Gene3D" id="3.40.50.10540">
    <property type="entry name" value="Crotonobetainyl-coa:carnitine coa-transferase, domain 1"/>
    <property type="match status" value="1"/>
</dbReference>
<evidence type="ECO:0000256" key="1">
    <source>
        <dbReference type="ARBA" id="ARBA00022679"/>
    </source>
</evidence>
<dbReference type="InterPro" id="IPR050483">
    <property type="entry name" value="CoA-transferase_III_domain"/>
</dbReference>
<name>A0ABD5SQW6_9EURY</name>
<dbReference type="PANTHER" id="PTHR48207:SF3">
    <property type="entry name" value="SUCCINATE--HYDROXYMETHYLGLUTARATE COA-TRANSFERASE"/>
    <property type="match status" value="1"/>
</dbReference>
<dbReference type="Pfam" id="PF02515">
    <property type="entry name" value="CoA_transf_3"/>
    <property type="match status" value="1"/>
</dbReference>
<dbReference type="InterPro" id="IPR003673">
    <property type="entry name" value="CoA-Trfase_fam_III"/>
</dbReference>
<dbReference type="GO" id="GO:0016740">
    <property type="term" value="F:transferase activity"/>
    <property type="evidence" value="ECO:0007669"/>
    <property type="project" value="UniProtKB-KW"/>
</dbReference>
<evidence type="ECO:0000313" key="3">
    <source>
        <dbReference type="Proteomes" id="UP001596383"/>
    </source>
</evidence>
<keyword evidence="1 2" id="KW-0808">Transferase</keyword>
<dbReference type="Proteomes" id="UP001596383">
    <property type="component" value="Unassembled WGS sequence"/>
</dbReference>
<keyword evidence="3" id="KW-1185">Reference proteome</keyword>
<dbReference type="RefSeq" id="WP_273740518.1">
    <property type="nucleotide sequence ID" value="NZ_JAQIVI010000413.1"/>
</dbReference>
<protein>
    <submittedName>
        <fullName evidence="2">CaiB/BaiF CoA transferase family protein</fullName>
    </submittedName>
</protein>
<gene>
    <name evidence="2" type="ORF">ACFQE6_22490</name>
</gene>
<dbReference type="SUPFAM" id="SSF89796">
    <property type="entry name" value="CoA-transferase family III (CaiB/BaiF)"/>
    <property type="match status" value="1"/>
</dbReference>
<comment type="caution">
    <text evidence="2">The sequence shown here is derived from an EMBL/GenBank/DDBJ whole genome shotgun (WGS) entry which is preliminary data.</text>
</comment>
<organism evidence="2 3">
    <name type="scientific">Natrinema soli</name>
    <dbReference type="NCBI Taxonomy" id="1930624"/>
    <lineage>
        <taxon>Archaea</taxon>
        <taxon>Methanobacteriati</taxon>
        <taxon>Methanobacteriota</taxon>
        <taxon>Stenosarchaea group</taxon>
        <taxon>Halobacteria</taxon>
        <taxon>Halobacteriales</taxon>
        <taxon>Natrialbaceae</taxon>
        <taxon>Natrinema</taxon>
    </lineage>
</organism>
<dbReference type="EMBL" id="JBHSWV010000413">
    <property type="protein sequence ID" value="MFC6767655.1"/>
    <property type="molecule type" value="Genomic_DNA"/>
</dbReference>
<evidence type="ECO:0000313" key="2">
    <source>
        <dbReference type="EMBL" id="MFC6767655.1"/>
    </source>
</evidence>
<reference evidence="2 3" key="1">
    <citation type="journal article" date="2019" name="Int. J. Syst. Evol. Microbiol.">
        <title>The Global Catalogue of Microorganisms (GCM) 10K type strain sequencing project: providing services to taxonomists for standard genome sequencing and annotation.</title>
        <authorList>
            <consortium name="The Broad Institute Genomics Platform"/>
            <consortium name="The Broad Institute Genome Sequencing Center for Infectious Disease"/>
            <person name="Wu L."/>
            <person name="Ma J."/>
        </authorList>
    </citation>
    <scope>NUCLEOTIDE SEQUENCE [LARGE SCALE GENOMIC DNA]</scope>
    <source>
        <strain evidence="2 3">LMG 29247</strain>
    </source>
</reference>
<dbReference type="AlphaFoldDB" id="A0ABD5SQW6"/>
<proteinExistence type="predicted"/>
<dbReference type="InterPro" id="IPR023606">
    <property type="entry name" value="CoA-Trfase_III_dom_1_sf"/>
</dbReference>
<sequence length="405" mass="43490">MTTTESAARLPLSGITVVELGNLVAAPFTGLMLGDLGAEVIKVERPGTGDVIRQSGDSGDAIFTALNRNKRSATINLQSDAGREAYHELVAAADIVVENLRPGVTERLGIGYDALSDERDDLIYVSIAGFLQGGPYEDRPGMDVVGQAMSGMMRMTGQPGGKPLRAGTSVIDIGTGVYGAFGAMLALWMRETTGTGQKIDAGLFETASHWSHYWTIFAQLFGDHPPLGSSHPAFGLYDVFETEPDEWLFAGVITERHWPAFCEAIDAPELLADERFETNEGRQENDDVLYDSIQETLRGRDRSTVVDALLDAGVPAAPVNHPSELLDDPHLTALDLLVETQSDDDETVQAILTPLAGTDIGVSHRRDPPKLGENTAAVFESLGLSDRYAELEANGAFGDESANNE</sequence>
<accession>A0ABD5SQW6</accession>